<keyword evidence="4" id="KW-0472">Membrane</keyword>
<dbReference type="EMBL" id="CP002745">
    <property type="protein sequence ID" value="AEK60325.1"/>
    <property type="molecule type" value="Genomic_DNA"/>
</dbReference>
<evidence type="ECO:0000259" key="5">
    <source>
        <dbReference type="PROSITE" id="PS01124"/>
    </source>
</evidence>
<protein>
    <submittedName>
        <fullName evidence="6">Putative transcriptional regulator, AraC/XylS family</fullName>
    </submittedName>
</protein>
<evidence type="ECO:0000256" key="1">
    <source>
        <dbReference type="ARBA" id="ARBA00023015"/>
    </source>
</evidence>
<evidence type="ECO:0000256" key="4">
    <source>
        <dbReference type="SAM" id="Phobius"/>
    </source>
</evidence>
<sequence>MRQQQAGRAGADNGYLRLHWSSPFFLTIFLYIPLAINPSPASAGKKWMKREKTCTILTVASFRKQDMDARHAVKKTVNGDIPQFTLYGENAAAENAEFVHIELIETRSRLHDWHIQSHTHRGLFQILFLFGGHVRAEIDAGLWECEGPVAITIHPSVVHGFDFSREAQGFVLTVDQNLLFADKLGVHATLFSTIFVEPLAIALSAVDDSRQRIETLLKQLMTESSWPRAGHTLMLEWLARSVLLLLVRLHSDHRSADRSGRQDFELFSRFRGLVEEHYKEQWQVSRVAGRLRVTESRLNRLCLRLAGKSAFDLMQQRLMLEARRKLTYVPSGVASIAYELGFQDPAYFSRAFKRHTGMTPKQFRQQASADGADAC</sequence>
<dbReference type="Pfam" id="PF12833">
    <property type="entry name" value="HTH_18"/>
    <property type="match status" value="1"/>
</dbReference>
<evidence type="ECO:0000256" key="2">
    <source>
        <dbReference type="ARBA" id="ARBA00023125"/>
    </source>
</evidence>
<reference evidence="6 7" key="4">
    <citation type="journal article" date="2010" name="Environ. Microbiol.">
        <title>The bacterial genus Collimonas: mycophagy, weathering and other adaptive solutions to life in oligotrophic soil environments.</title>
        <authorList>
            <person name="Leveau J.H."/>
            <person name="Uroz S."/>
            <person name="de Boer W."/>
        </authorList>
    </citation>
    <scope>NUCLEOTIDE SEQUENCE [LARGE SCALE GENOMIC DNA]</scope>
    <source>
        <strain evidence="6 7">Ter331</strain>
    </source>
</reference>
<dbReference type="GO" id="GO:0003700">
    <property type="term" value="F:DNA-binding transcription factor activity"/>
    <property type="evidence" value="ECO:0007669"/>
    <property type="project" value="InterPro"/>
</dbReference>
<dbReference type="eggNOG" id="COG2207">
    <property type="taxonomic scope" value="Bacteria"/>
</dbReference>
<reference evidence="6 7" key="1">
    <citation type="journal article" date="2004" name="Environ. Microbiol.">
        <title>Phylogeny-function analysis of (meta)genomic libraries: screening for expression of ribosomal RNA genes by large-insert library fluorescent in situ hybridization (LIL-FISH).</title>
        <authorList>
            <person name="Leveau J.H."/>
            <person name="Gerards S."/>
            <person name="de Boer W."/>
            <person name="van Veen J.A."/>
        </authorList>
    </citation>
    <scope>NUCLEOTIDE SEQUENCE [LARGE SCALE GENOMIC DNA]</scope>
    <source>
        <strain evidence="6 7">Ter331</strain>
    </source>
</reference>
<proteinExistence type="predicted"/>
<dbReference type="STRING" id="1005048.CFU_0488"/>
<dbReference type="Gene3D" id="1.10.10.60">
    <property type="entry name" value="Homeodomain-like"/>
    <property type="match status" value="1"/>
</dbReference>
<keyword evidence="3" id="KW-0804">Transcription</keyword>
<dbReference type="AlphaFoldDB" id="G0AGJ5"/>
<reference evidence="6 7" key="3">
    <citation type="journal article" date="2008" name="FEMS Microbiol. Ecol.">
        <title>Identification and characterization of genes underlying chitinolysis in Collimonas fungivorans Ter331.</title>
        <authorList>
            <person name="Fritsche K."/>
            <person name="de Boer W."/>
            <person name="Gerards S."/>
            <person name="van den Berg M."/>
            <person name="van Veen J.A."/>
            <person name="Leveau J.H."/>
        </authorList>
    </citation>
    <scope>NUCLEOTIDE SEQUENCE [LARGE SCALE GENOMIC DNA]</scope>
    <source>
        <strain evidence="6 7">Ter331</strain>
    </source>
</reference>
<evidence type="ECO:0000313" key="7">
    <source>
        <dbReference type="Proteomes" id="UP000008392"/>
    </source>
</evidence>
<keyword evidence="1" id="KW-0805">Transcription regulation</keyword>
<dbReference type="PANTHER" id="PTHR43280:SF32">
    <property type="entry name" value="TRANSCRIPTIONAL REGULATORY PROTEIN"/>
    <property type="match status" value="1"/>
</dbReference>
<dbReference type="InterPro" id="IPR037923">
    <property type="entry name" value="HTH-like"/>
</dbReference>
<dbReference type="InterPro" id="IPR009057">
    <property type="entry name" value="Homeodomain-like_sf"/>
</dbReference>
<dbReference type="KEGG" id="cfu:CFU_0488"/>
<dbReference type="InterPro" id="IPR047264">
    <property type="entry name" value="Cupin_HpaA-like_N"/>
</dbReference>
<dbReference type="PRINTS" id="PR00032">
    <property type="entry name" value="HTHARAC"/>
</dbReference>
<feature type="domain" description="HTH araC/xylS-type" evidence="5">
    <location>
        <begin position="268"/>
        <end position="366"/>
    </location>
</feature>
<dbReference type="InterPro" id="IPR020449">
    <property type="entry name" value="Tscrpt_reg_AraC-type_HTH"/>
</dbReference>
<accession>G0AGJ5</accession>
<evidence type="ECO:0000313" key="6">
    <source>
        <dbReference type="EMBL" id="AEK60325.1"/>
    </source>
</evidence>
<keyword evidence="4" id="KW-1133">Transmembrane helix</keyword>
<keyword evidence="2" id="KW-0238">DNA-binding</keyword>
<dbReference type="InterPro" id="IPR018060">
    <property type="entry name" value="HTH_AraC"/>
</dbReference>
<dbReference type="SUPFAM" id="SSF46689">
    <property type="entry name" value="Homeodomain-like"/>
    <property type="match status" value="1"/>
</dbReference>
<dbReference type="PROSITE" id="PS01124">
    <property type="entry name" value="HTH_ARAC_FAMILY_2"/>
    <property type="match status" value="1"/>
</dbReference>
<dbReference type="SUPFAM" id="SSF51215">
    <property type="entry name" value="Regulatory protein AraC"/>
    <property type="match status" value="1"/>
</dbReference>
<keyword evidence="7" id="KW-1185">Reference proteome</keyword>
<dbReference type="CDD" id="cd06999">
    <property type="entry name" value="cupin_HpaA-like_N"/>
    <property type="match status" value="1"/>
</dbReference>
<reference evidence="6 7" key="2">
    <citation type="journal article" date="2006" name="J. Microbiol. Methods">
        <title>Genomic flank-sequencing of plasposon insertion sites for rapid identification of functional genes.</title>
        <authorList>
            <person name="Leveau J.H."/>
            <person name="Gerards S."/>
            <person name="Fritsche K."/>
            <person name="Zondag G."/>
            <person name="van Veen J.A."/>
        </authorList>
    </citation>
    <scope>NUCLEOTIDE SEQUENCE [LARGE SCALE GENOMIC DNA]</scope>
    <source>
        <strain evidence="6 7">Ter331</strain>
    </source>
</reference>
<keyword evidence="4" id="KW-0812">Transmembrane</keyword>
<reference evidence="7" key="6">
    <citation type="submission" date="2011-05" db="EMBL/GenBank/DDBJ databases">
        <title>Complete sequence of Collimonas fungivorans Ter331.</title>
        <authorList>
            <person name="Leveau J.H."/>
        </authorList>
    </citation>
    <scope>NUCLEOTIDE SEQUENCE [LARGE SCALE GENOMIC DNA]</scope>
    <source>
        <strain evidence="7">Ter331</strain>
    </source>
</reference>
<dbReference type="GO" id="GO:0043565">
    <property type="term" value="F:sequence-specific DNA binding"/>
    <property type="evidence" value="ECO:0007669"/>
    <property type="project" value="InterPro"/>
</dbReference>
<dbReference type="PANTHER" id="PTHR43280">
    <property type="entry name" value="ARAC-FAMILY TRANSCRIPTIONAL REGULATOR"/>
    <property type="match status" value="1"/>
</dbReference>
<feature type="transmembrane region" description="Helical" evidence="4">
    <location>
        <begin position="20"/>
        <end position="40"/>
    </location>
</feature>
<dbReference type="HOGENOM" id="CLU_000445_88_2_4"/>
<evidence type="ECO:0000256" key="3">
    <source>
        <dbReference type="ARBA" id="ARBA00023163"/>
    </source>
</evidence>
<reference evidence="6 7" key="5">
    <citation type="journal article" date="2011" name="ISME J.">
        <title>Dual transcriptional profiling of a bacterial/fungal confrontation: Collimonas fungivorans versus Aspergillus niger.</title>
        <authorList>
            <person name="Mela F."/>
            <person name="Fritsche K."/>
            <person name="de Boer W."/>
            <person name="van Veen J.A."/>
            <person name="de Graaff L.H."/>
            <person name="van den Berg M."/>
            <person name="Leveau J.H."/>
        </authorList>
    </citation>
    <scope>NUCLEOTIDE SEQUENCE [LARGE SCALE GENOMIC DNA]</scope>
    <source>
        <strain evidence="6 7">Ter331</strain>
    </source>
</reference>
<gene>
    <name evidence="6" type="primary">pobR</name>
    <name evidence="6" type="ordered locus">CFU_0488</name>
</gene>
<dbReference type="SMART" id="SM00342">
    <property type="entry name" value="HTH_ARAC"/>
    <property type="match status" value="1"/>
</dbReference>
<dbReference type="Proteomes" id="UP000008392">
    <property type="component" value="Chromosome"/>
</dbReference>
<organism evidence="6 7">
    <name type="scientific">Collimonas fungivorans (strain Ter331)</name>
    <dbReference type="NCBI Taxonomy" id="1005048"/>
    <lineage>
        <taxon>Bacteria</taxon>
        <taxon>Pseudomonadati</taxon>
        <taxon>Pseudomonadota</taxon>
        <taxon>Betaproteobacteria</taxon>
        <taxon>Burkholderiales</taxon>
        <taxon>Oxalobacteraceae</taxon>
        <taxon>Collimonas</taxon>
    </lineage>
</organism>
<name>G0AGJ5_COLFT</name>